<organism evidence="7 8">
    <name type="scientific">Erythroxylum novogranatense</name>
    <dbReference type="NCBI Taxonomy" id="1862640"/>
    <lineage>
        <taxon>Eukaryota</taxon>
        <taxon>Viridiplantae</taxon>
        <taxon>Streptophyta</taxon>
        <taxon>Embryophyta</taxon>
        <taxon>Tracheophyta</taxon>
        <taxon>Spermatophyta</taxon>
        <taxon>Magnoliopsida</taxon>
        <taxon>eudicotyledons</taxon>
        <taxon>Gunneridae</taxon>
        <taxon>Pentapetalae</taxon>
        <taxon>rosids</taxon>
        <taxon>fabids</taxon>
        <taxon>Malpighiales</taxon>
        <taxon>Erythroxylaceae</taxon>
        <taxon>Erythroxylum</taxon>
    </lineage>
</organism>
<evidence type="ECO:0000313" key="8">
    <source>
        <dbReference type="Proteomes" id="UP001159364"/>
    </source>
</evidence>
<reference evidence="7 8" key="1">
    <citation type="submission" date="2021-09" db="EMBL/GenBank/DDBJ databases">
        <title>Genomic insights and catalytic innovation underlie evolution of tropane alkaloids biosynthesis.</title>
        <authorList>
            <person name="Wang Y.-J."/>
            <person name="Tian T."/>
            <person name="Huang J.-P."/>
            <person name="Huang S.-X."/>
        </authorList>
    </citation>
    <scope>NUCLEOTIDE SEQUENCE [LARGE SCALE GENOMIC DNA]</scope>
    <source>
        <strain evidence="7">KIB-2018</strain>
        <tissue evidence="7">Leaf</tissue>
    </source>
</reference>
<feature type="domain" description="BHLH" evidence="6">
    <location>
        <begin position="138"/>
        <end position="187"/>
    </location>
</feature>
<name>A0AAV8T8Q2_9ROSI</name>
<dbReference type="SUPFAM" id="SSF47459">
    <property type="entry name" value="HLH, helix-loop-helix DNA-binding domain"/>
    <property type="match status" value="1"/>
</dbReference>
<evidence type="ECO:0000256" key="1">
    <source>
        <dbReference type="ARBA" id="ARBA00004123"/>
    </source>
</evidence>
<evidence type="ECO:0000313" key="7">
    <source>
        <dbReference type="EMBL" id="KAJ8762449.1"/>
    </source>
</evidence>
<dbReference type="CDD" id="cd04873">
    <property type="entry name" value="ACT_UUR-ACR-like"/>
    <property type="match status" value="1"/>
</dbReference>
<dbReference type="Proteomes" id="UP001159364">
    <property type="component" value="Linkage Group LG06"/>
</dbReference>
<dbReference type="AlphaFoldDB" id="A0AAV8T8Q2"/>
<dbReference type="GO" id="GO:0003700">
    <property type="term" value="F:DNA-binding transcription factor activity"/>
    <property type="evidence" value="ECO:0007669"/>
    <property type="project" value="TreeGrafter"/>
</dbReference>
<accession>A0AAV8T8Q2</accession>
<dbReference type="GO" id="GO:0043565">
    <property type="term" value="F:sequence-specific DNA binding"/>
    <property type="evidence" value="ECO:0007669"/>
    <property type="project" value="TreeGrafter"/>
</dbReference>
<dbReference type="EMBL" id="JAIWQS010000006">
    <property type="protein sequence ID" value="KAJ8762449.1"/>
    <property type="molecule type" value="Genomic_DNA"/>
</dbReference>
<feature type="coiled-coil region" evidence="5">
    <location>
        <begin position="177"/>
        <end position="204"/>
    </location>
</feature>
<dbReference type="PROSITE" id="PS50888">
    <property type="entry name" value="BHLH"/>
    <property type="match status" value="1"/>
</dbReference>
<evidence type="ECO:0000259" key="6">
    <source>
        <dbReference type="PROSITE" id="PS50888"/>
    </source>
</evidence>
<keyword evidence="4" id="KW-0539">Nucleus</keyword>
<dbReference type="Pfam" id="PF00010">
    <property type="entry name" value="HLH"/>
    <property type="match status" value="1"/>
</dbReference>
<dbReference type="GO" id="GO:0046983">
    <property type="term" value="F:protein dimerization activity"/>
    <property type="evidence" value="ECO:0007669"/>
    <property type="project" value="InterPro"/>
</dbReference>
<comment type="caution">
    <text evidence="7">The sequence shown here is derived from an EMBL/GenBank/DDBJ whole genome shotgun (WGS) entry which is preliminary data.</text>
</comment>
<gene>
    <name evidence="7" type="ORF">K2173_007888</name>
</gene>
<dbReference type="Gene3D" id="4.10.280.10">
    <property type="entry name" value="Helix-loop-helix DNA-binding domain"/>
    <property type="match status" value="1"/>
</dbReference>
<dbReference type="InterPro" id="IPR011598">
    <property type="entry name" value="bHLH_dom"/>
</dbReference>
<dbReference type="InterPro" id="IPR054502">
    <property type="entry name" value="bHLH-TF_ACT-like_plant"/>
</dbReference>
<protein>
    <recommendedName>
        <fullName evidence="6">BHLH domain-containing protein</fullName>
    </recommendedName>
</protein>
<keyword evidence="8" id="KW-1185">Reference proteome</keyword>
<evidence type="ECO:0000256" key="4">
    <source>
        <dbReference type="ARBA" id="ARBA00023242"/>
    </source>
</evidence>
<evidence type="ECO:0000256" key="5">
    <source>
        <dbReference type="SAM" id="Coils"/>
    </source>
</evidence>
<proteinExistence type="predicted"/>
<dbReference type="GO" id="GO:0005634">
    <property type="term" value="C:nucleus"/>
    <property type="evidence" value="ECO:0007669"/>
    <property type="project" value="UniProtKB-SubCell"/>
</dbReference>
<dbReference type="PANTHER" id="PTHR31945">
    <property type="entry name" value="TRANSCRIPTION FACTOR SCREAM2-RELATED"/>
    <property type="match status" value="1"/>
</dbReference>
<evidence type="ECO:0000256" key="3">
    <source>
        <dbReference type="ARBA" id="ARBA00023163"/>
    </source>
</evidence>
<keyword evidence="3" id="KW-0804">Transcription</keyword>
<keyword evidence="2" id="KW-0805">Transcription regulation</keyword>
<comment type="subcellular location">
    <subcellularLocation>
        <location evidence="1">Nucleus</location>
    </subcellularLocation>
</comment>
<dbReference type="InterPro" id="IPR051358">
    <property type="entry name" value="TF_AMS/ICE1/BHLH6-like"/>
</dbReference>
<dbReference type="PANTHER" id="PTHR31945:SF15">
    <property type="entry name" value="TRANSCRIPTION FACTOR BHLH61-RELATED"/>
    <property type="match status" value="1"/>
</dbReference>
<keyword evidence="5" id="KW-0175">Coiled coil</keyword>
<evidence type="ECO:0000256" key="2">
    <source>
        <dbReference type="ARBA" id="ARBA00023015"/>
    </source>
</evidence>
<dbReference type="InterPro" id="IPR036638">
    <property type="entry name" value="HLH_DNA-bd_sf"/>
</dbReference>
<sequence length="306" mass="34566">MSELLSSSCSWNYDCFCEEFSILQQEFNNYYCFNGINGFPFGDELSGSLFRDEFSVPKFTESSRVTFETLPFSLQEDTPISILGNEEHGLVTANDGHDFEKKATCKDELIQSPDPPEVTVLNIGSCPGRKVRGKKLDGQPSKNLMAERRRRKRLNDRLSLLRSIVPKISKMDRTSILADTIDYIKELSERIKFLQQEIQVGKDSDELKDIKSSEIVVRNSPKFNVERRNAGTRIEICCAGKPGLLLSTVKTLEALGVEIQQCVISCFNEFSMQASCSEELDRRVLMSSEEIKQALFASAGYEGRCM</sequence>
<dbReference type="Pfam" id="PF22754">
    <property type="entry name" value="bHLH-TF_ACT-like_plant"/>
    <property type="match status" value="1"/>
</dbReference>
<dbReference type="SMART" id="SM00353">
    <property type="entry name" value="HLH"/>
    <property type="match status" value="1"/>
</dbReference>